<dbReference type="AlphaFoldDB" id="A0A5C6C2V8"/>
<keyword evidence="1" id="KW-1133">Transmembrane helix</keyword>
<evidence type="ECO:0000313" key="3">
    <source>
        <dbReference type="Proteomes" id="UP000319908"/>
    </source>
</evidence>
<dbReference type="EMBL" id="SJPU01000001">
    <property type="protein sequence ID" value="TWU18823.1"/>
    <property type="molecule type" value="Genomic_DNA"/>
</dbReference>
<feature type="transmembrane region" description="Helical" evidence="1">
    <location>
        <begin position="205"/>
        <end position="225"/>
    </location>
</feature>
<proteinExistence type="predicted"/>
<keyword evidence="1" id="KW-0472">Membrane</keyword>
<comment type="caution">
    <text evidence="2">The sequence shown here is derived from an EMBL/GenBank/DDBJ whole genome shotgun (WGS) entry which is preliminary data.</text>
</comment>
<organism evidence="2 3">
    <name type="scientific">Allorhodopirellula heiligendammensis</name>
    <dbReference type="NCBI Taxonomy" id="2714739"/>
    <lineage>
        <taxon>Bacteria</taxon>
        <taxon>Pseudomonadati</taxon>
        <taxon>Planctomycetota</taxon>
        <taxon>Planctomycetia</taxon>
        <taxon>Pirellulales</taxon>
        <taxon>Pirellulaceae</taxon>
        <taxon>Allorhodopirellula</taxon>
    </lineage>
</organism>
<protein>
    <submittedName>
        <fullName evidence="2">Uncharacterized protein</fullName>
    </submittedName>
</protein>
<keyword evidence="3" id="KW-1185">Reference proteome</keyword>
<evidence type="ECO:0000256" key="1">
    <source>
        <dbReference type="SAM" id="Phobius"/>
    </source>
</evidence>
<evidence type="ECO:0000313" key="2">
    <source>
        <dbReference type="EMBL" id="TWU18823.1"/>
    </source>
</evidence>
<dbReference type="Proteomes" id="UP000319908">
    <property type="component" value="Unassembled WGS sequence"/>
</dbReference>
<sequence>MLHARSERGEVRDVSRCGFAPGSIVLVCCCNEISYFSFVDLAGGPNPLSPITKARGFCGPDAGRRILHNVLMRAKTLGLTVFLLFQALPVDAKDPSDLPAIAFNQTRFVDVREGYVSLEWNDVLGSESLHKDGGNTLATDASYMVWDERGTVYYRGHLPMAFVSGLPDGDYQFDVAVAARDGQILRHADEPAIVMVRHWSMPQAMSLFTVGLVVFLALIAVIVHGSCSCRRSVRNSGAPTE</sequence>
<accession>A0A5C6C2V8</accession>
<reference evidence="2 3" key="1">
    <citation type="journal article" date="2020" name="Antonie Van Leeuwenhoek">
        <title>Rhodopirellula heiligendammensis sp. nov., Rhodopirellula pilleata sp. nov., and Rhodopirellula solitaria sp. nov. isolated from natural or artificial marine surfaces in Northern Germany and California, USA, and emended description of the genus Rhodopirellula.</title>
        <authorList>
            <person name="Kallscheuer N."/>
            <person name="Wiegand S."/>
            <person name="Jogler M."/>
            <person name="Boedeker C."/>
            <person name="Peeters S.H."/>
            <person name="Rast P."/>
            <person name="Heuer A."/>
            <person name="Jetten M.S.M."/>
            <person name="Rohde M."/>
            <person name="Jogler C."/>
        </authorList>
    </citation>
    <scope>NUCLEOTIDE SEQUENCE [LARGE SCALE GENOMIC DNA]</scope>
    <source>
        <strain evidence="2 3">Poly21</strain>
    </source>
</reference>
<keyword evidence="1" id="KW-0812">Transmembrane</keyword>
<gene>
    <name evidence="2" type="ORF">Poly21_09890</name>
</gene>
<name>A0A5C6C2V8_9BACT</name>